<dbReference type="SUPFAM" id="SSF53756">
    <property type="entry name" value="UDP-Glycosyltransferase/glycogen phosphorylase"/>
    <property type="match status" value="1"/>
</dbReference>
<sequence>MKKRILLGLISVFKALYNAVYAVMKLRPMQKKVVMISRQSNSQRPDFEQLGAEIEARDPGVRLVYLCREMGDTPLELLRYCFHLQHCAAELSTAHVCIIDGYCIPVSVLHHRKELRVVQVWHALGAIKKFGRQALSVPGGRDKELAERMGMHKHYDAVLCASHRTAKAYEEAFGVSADKMRVTGVPRVDAILKMNRARCRRRFFAAYPELRGQKIVLYAPTFRDGEQMPEIEPLITAAEKMGMLLIVRLHPLDRERLERRRVLPKFRECPEFGTFTLMAVADAVITDYSAISIEASLIKKPVYFYVYDLERYKETRGLNFDPLAEMPHCAFTKAEPLVDCILHTPYDYEKLTAFRKEFVETDDTNNTQRCVDLIMTFLTEGIKDR</sequence>
<protein>
    <submittedName>
        <fullName evidence="7">CDP-glycerol glycerophosphotransferase family protein</fullName>
    </submittedName>
</protein>
<keyword evidence="8" id="KW-1185">Reference proteome</keyword>
<comment type="similarity">
    <text evidence="2">Belongs to the CDP-glycerol glycerophosphotransferase family.</text>
</comment>
<reference evidence="7" key="1">
    <citation type="submission" date="2021-10" db="EMBL/GenBank/DDBJ databases">
        <title>Anaerobic single-cell dispensing facilitates the cultivation of human gut bacteria.</title>
        <authorList>
            <person name="Afrizal A."/>
        </authorList>
    </citation>
    <scope>NUCLEOTIDE SEQUENCE</scope>
    <source>
        <strain evidence="7">CLA-AA-H250</strain>
    </source>
</reference>
<dbReference type="RefSeq" id="WP_308448818.1">
    <property type="nucleotide sequence ID" value="NZ_JAJEQC010000003.1"/>
</dbReference>
<dbReference type="Pfam" id="PF04464">
    <property type="entry name" value="Glyphos_transf"/>
    <property type="match status" value="1"/>
</dbReference>
<dbReference type="PANTHER" id="PTHR37316:SF1">
    <property type="entry name" value="TEICHOIC ACID GLYCEROL-PHOSPHATE PRIMASE"/>
    <property type="match status" value="1"/>
</dbReference>
<dbReference type="GO" id="GO:0019350">
    <property type="term" value="P:teichoic acid biosynthetic process"/>
    <property type="evidence" value="ECO:0007669"/>
    <property type="project" value="UniProtKB-KW"/>
</dbReference>
<dbReference type="GO" id="GO:0005886">
    <property type="term" value="C:plasma membrane"/>
    <property type="evidence" value="ECO:0007669"/>
    <property type="project" value="UniProtKB-SubCell"/>
</dbReference>
<dbReference type="AlphaFoldDB" id="A0AAE3AKN6"/>
<comment type="subcellular location">
    <subcellularLocation>
        <location evidence="1">Cell membrane</location>
        <topology evidence="1">Peripheral membrane protein</topology>
    </subcellularLocation>
</comment>
<evidence type="ECO:0000256" key="4">
    <source>
        <dbReference type="ARBA" id="ARBA00022679"/>
    </source>
</evidence>
<dbReference type="InterPro" id="IPR043149">
    <property type="entry name" value="TagF_N"/>
</dbReference>
<evidence type="ECO:0000313" key="7">
    <source>
        <dbReference type="EMBL" id="MCC2136298.1"/>
    </source>
</evidence>
<evidence type="ECO:0000256" key="5">
    <source>
        <dbReference type="ARBA" id="ARBA00022944"/>
    </source>
</evidence>
<name>A0AAE3AKN6_9FIRM</name>
<keyword evidence="6" id="KW-0472">Membrane</keyword>
<evidence type="ECO:0000256" key="1">
    <source>
        <dbReference type="ARBA" id="ARBA00004202"/>
    </source>
</evidence>
<dbReference type="EMBL" id="JAJEQC010000003">
    <property type="protein sequence ID" value="MCC2136298.1"/>
    <property type="molecule type" value="Genomic_DNA"/>
</dbReference>
<dbReference type="GO" id="GO:0047355">
    <property type="term" value="F:CDP-glycerol glycerophosphotransferase activity"/>
    <property type="evidence" value="ECO:0007669"/>
    <property type="project" value="InterPro"/>
</dbReference>
<dbReference type="Gene3D" id="3.40.50.12580">
    <property type="match status" value="1"/>
</dbReference>
<evidence type="ECO:0000256" key="3">
    <source>
        <dbReference type="ARBA" id="ARBA00022475"/>
    </source>
</evidence>
<dbReference type="InterPro" id="IPR043148">
    <property type="entry name" value="TagF_C"/>
</dbReference>
<accession>A0AAE3AKN6</accession>
<keyword evidence="5" id="KW-0777">Teichoic acid biosynthesis</keyword>
<dbReference type="InterPro" id="IPR007554">
    <property type="entry name" value="Glycerophosphate_synth"/>
</dbReference>
<comment type="caution">
    <text evidence="7">The sequence shown here is derived from an EMBL/GenBank/DDBJ whole genome shotgun (WGS) entry which is preliminary data.</text>
</comment>
<dbReference type="Gene3D" id="3.40.50.11820">
    <property type="match status" value="1"/>
</dbReference>
<organism evidence="7 8">
    <name type="scientific">Hominenteromicrobium mulieris</name>
    <dbReference type="NCBI Taxonomy" id="2885357"/>
    <lineage>
        <taxon>Bacteria</taxon>
        <taxon>Bacillati</taxon>
        <taxon>Bacillota</taxon>
        <taxon>Clostridia</taxon>
        <taxon>Eubacteriales</taxon>
        <taxon>Oscillospiraceae</taxon>
        <taxon>Hominenteromicrobium</taxon>
    </lineage>
</organism>
<dbReference type="PANTHER" id="PTHR37316">
    <property type="entry name" value="TEICHOIC ACID GLYCEROL-PHOSPHATE PRIMASE"/>
    <property type="match status" value="1"/>
</dbReference>
<dbReference type="InterPro" id="IPR051612">
    <property type="entry name" value="Teichoic_Acid_Biosynth"/>
</dbReference>
<keyword evidence="3" id="KW-1003">Cell membrane</keyword>
<dbReference type="Proteomes" id="UP001199424">
    <property type="component" value="Unassembled WGS sequence"/>
</dbReference>
<evidence type="ECO:0000256" key="2">
    <source>
        <dbReference type="ARBA" id="ARBA00010488"/>
    </source>
</evidence>
<keyword evidence="4" id="KW-0808">Transferase</keyword>
<gene>
    <name evidence="7" type="ORF">LKD31_04615</name>
</gene>
<evidence type="ECO:0000313" key="8">
    <source>
        <dbReference type="Proteomes" id="UP001199424"/>
    </source>
</evidence>
<evidence type="ECO:0000256" key="6">
    <source>
        <dbReference type="ARBA" id="ARBA00023136"/>
    </source>
</evidence>
<proteinExistence type="inferred from homology"/>